<name>A0A2X0M375_9BASI</name>
<proteinExistence type="inferred from homology"/>
<dbReference type="OrthoDB" id="2016913at2759"/>
<dbReference type="InterPro" id="IPR001494">
    <property type="entry name" value="Importin-beta_N"/>
</dbReference>
<dbReference type="SMART" id="SM00913">
    <property type="entry name" value="IBN_N"/>
    <property type="match status" value="1"/>
</dbReference>
<dbReference type="Gene3D" id="1.25.10.10">
    <property type="entry name" value="Leucine-rich Repeat Variant"/>
    <property type="match status" value="1"/>
</dbReference>
<dbReference type="GO" id="GO:0005737">
    <property type="term" value="C:cytoplasm"/>
    <property type="evidence" value="ECO:0007669"/>
    <property type="project" value="TreeGrafter"/>
</dbReference>
<dbReference type="InterPro" id="IPR016024">
    <property type="entry name" value="ARM-type_fold"/>
</dbReference>
<evidence type="ECO:0000256" key="1">
    <source>
        <dbReference type="ARBA" id="ARBA00004123"/>
    </source>
</evidence>
<dbReference type="GO" id="GO:0031267">
    <property type="term" value="F:small GTPase binding"/>
    <property type="evidence" value="ECO:0007669"/>
    <property type="project" value="InterPro"/>
</dbReference>
<feature type="domain" description="Importin N-terminal" evidence="5">
    <location>
        <begin position="33"/>
        <end position="98"/>
    </location>
</feature>
<organism evidence="6 7">
    <name type="scientific">Microbotryum saponariae</name>
    <dbReference type="NCBI Taxonomy" id="289078"/>
    <lineage>
        <taxon>Eukaryota</taxon>
        <taxon>Fungi</taxon>
        <taxon>Dikarya</taxon>
        <taxon>Basidiomycota</taxon>
        <taxon>Pucciniomycotina</taxon>
        <taxon>Microbotryomycetes</taxon>
        <taxon>Microbotryales</taxon>
        <taxon>Microbotryaceae</taxon>
        <taxon>Microbotryum</taxon>
    </lineage>
</organism>
<protein>
    <submittedName>
        <fullName evidence="6">BZ3500_MvSof-1268-A1-R1_Chr10-2g03022 protein</fullName>
    </submittedName>
</protein>
<reference evidence="7" key="1">
    <citation type="submission" date="2016-10" db="EMBL/GenBank/DDBJ databases">
        <authorList>
            <person name="Jeantristanb JTB J.-T."/>
            <person name="Ricardo R."/>
        </authorList>
    </citation>
    <scope>NUCLEOTIDE SEQUENCE [LARGE SCALE GENOMIC DNA]</scope>
</reference>
<accession>A0A2X0M375</accession>
<keyword evidence="3" id="KW-0813">Transport</keyword>
<dbReference type="GO" id="GO:0005634">
    <property type="term" value="C:nucleus"/>
    <property type="evidence" value="ECO:0007669"/>
    <property type="project" value="UniProtKB-SubCell"/>
</dbReference>
<sequence>MSQNDLQQLGQATTQLIETLYSPHTPPSLQTSLQSQLQTIQSNPESWSLISPILASSTSPYPTQVRFFAASTLQLKIARAWDSLPEEQHQLIKEQVLEWSSRSASASYPRSAAAATATTSSSSSAPANVGERIVLRKLASALTSLSLRLFDQGWDHWLLEIITRVVAAGTSTEGVLQVLSVVIEQVARAELSATKRCVQDMFLAEASQPRNM</sequence>
<evidence type="ECO:0000256" key="4">
    <source>
        <dbReference type="ARBA" id="ARBA00023242"/>
    </source>
</evidence>
<dbReference type="SUPFAM" id="SSF48371">
    <property type="entry name" value="ARM repeat"/>
    <property type="match status" value="1"/>
</dbReference>
<keyword evidence="4" id="KW-0539">Nucleus</keyword>
<dbReference type="PANTHER" id="PTHR12363">
    <property type="entry name" value="TRANSPORTIN 3 AND IMPORTIN 13"/>
    <property type="match status" value="1"/>
</dbReference>
<evidence type="ECO:0000256" key="2">
    <source>
        <dbReference type="ARBA" id="ARBA00007991"/>
    </source>
</evidence>
<keyword evidence="7" id="KW-1185">Reference proteome</keyword>
<evidence type="ECO:0000313" key="7">
    <source>
        <dbReference type="Proteomes" id="UP000249723"/>
    </source>
</evidence>
<dbReference type="Proteomes" id="UP000249723">
    <property type="component" value="Unassembled WGS sequence"/>
</dbReference>
<dbReference type="InterPro" id="IPR011989">
    <property type="entry name" value="ARM-like"/>
</dbReference>
<dbReference type="InterPro" id="IPR051345">
    <property type="entry name" value="Importin_beta-like_NTR"/>
</dbReference>
<comment type="subcellular location">
    <subcellularLocation>
        <location evidence="1">Nucleus</location>
    </subcellularLocation>
</comment>
<dbReference type="AlphaFoldDB" id="A0A2X0M375"/>
<dbReference type="EMBL" id="FMWP01000117">
    <property type="protein sequence ID" value="SDA01944.1"/>
    <property type="molecule type" value="Genomic_DNA"/>
</dbReference>
<evidence type="ECO:0000256" key="3">
    <source>
        <dbReference type="ARBA" id="ARBA00022448"/>
    </source>
</evidence>
<evidence type="ECO:0000313" key="6">
    <source>
        <dbReference type="EMBL" id="SDA01944.1"/>
    </source>
</evidence>
<dbReference type="GO" id="GO:0006606">
    <property type="term" value="P:protein import into nucleus"/>
    <property type="evidence" value="ECO:0007669"/>
    <property type="project" value="TreeGrafter"/>
</dbReference>
<dbReference type="PANTHER" id="PTHR12363:SF33">
    <property type="entry name" value="IMPORTIN-13"/>
    <property type="match status" value="1"/>
</dbReference>
<comment type="similarity">
    <text evidence="2">Belongs to the importin beta family.</text>
</comment>
<dbReference type="Pfam" id="PF03810">
    <property type="entry name" value="IBN_N"/>
    <property type="match status" value="1"/>
</dbReference>
<evidence type="ECO:0000259" key="5">
    <source>
        <dbReference type="PROSITE" id="PS50166"/>
    </source>
</evidence>
<dbReference type="PROSITE" id="PS50166">
    <property type="entry name" value="IMPORTIN_B_NT"/>
    <property type="match status" value="1"/>
</dbReference>
<dbReference type="STRING" id="289078.A0A2X0M375"/>
<gene>
    <name evidence="6" type="ORF">BZ3500_MVSOF-1268-A1-R1_CHR10-2G03022</name>
</gene>